<keyword evidence="6 9" id="KW-0456">Lyase</keyword>
<feature type="chain" id="PRO_5039768568" description="Aspartate 1-decarboxylase beta chain" evidence="9 13">
    <location>
        <begin position="1"/>
        <end position="25"/>
    </location>
</feature>
<feature type="chain" id="PRO_5039768567" description="Aspartate 1-decarboxylase alpha chain" evidence="9 13">
    <location>
        <begin position="26"/>
        <end position="142"/>
    </location>
</feature>
<keyword evidence="7 9" id="KW-0704">Schiff base</keyword>
<dbReference type="CDD" id="cd06919">
    <property type="entry name" value="Asp_decarbox"/>
    <property type="match status" value="1"/>
</dbReference>
<accession>A0A9D2GU06</accession>
<evidence type="ECO:0000256" key="3">
    <source>
        <dbReference type="ARBA" id="ARBA00022793"/>
    </source>
</evidence>
<evidence type="ECO:0000313" key="14">
    <source>
        <dbReference type="EMBL" id="HIZ88690.1"/>
    </source>
</evidence>
<evidence type="ECO:0000256" key="11">
    <source>
        <dbReference type="PIRSR" id="PIRSR006246-2"/>
    </source>
</evidence>
<dbReference type="GO" id="GO:0006523">
    <property type="term" value="P:alanine biosynthetic process"/>
    <property type="evidence" value="ECO:0007669"/>
    <property type="project" value="InterPro"/>
</dbReference>
<evidence type="ECO:0000256" key="12">
    <source>
        <dbReference type="PIRSR" id="PIRSR006246-3"/>
    </source>
</evidence>
<keyword evidence="1 9" id="KW-0963">Cytoplasm</keyword>
<sequence length="142" mass="16120">MELIEVISAKLHGIKITESALHYHGSVTIDEEILRKADIRPMEFVYIWNKASGARISTYVLPGEKGSGVVCLNGAAARSCQVGDEVIISLSKYVTNDEMINRKAKVITFNHESRINTIDEILEYDFINNDINDWQFKINKIY</sequence>
<feature type="active site" description="Proton donor" evidence="9 10">
    <location>
        <position position="59"/>
    </location>
</feature>
<dbReference type="Pfam" id="PF02261">
    <property type="entry name" value="Asp_decarbox"/>
    <property type="match status" value="1"/>
</dbReference>
<evidence type="ECO:0000256" key="7">
    <source>
        <dbReference type="ARBA" id="ARBA00023270"/>
    </source>
</evidence>
<feature type="binding site" evidence="9 11">
    <location>
        <begin position="74"/>
        <end position="76"/>
    </location>
    <ligand>
        <name>substrate</name>
    </ligand>
</feature>
<evidence type="ECO:0000256" key="10">
    <source>
        <dbReference type="PIRSR" id="PIRSR006246-1"/>
    </source>
</evidence>
<dbReference type="PIRSF" id="PIRSF006246">
    <property type="entry name" value="Asp_decarbox"/>
    <property type="match status" value="1"/>
</dbReference>
<proteinExistence type="inferred from homology"/>
<comment type="pathway">
    <text evidence="9">Cofactor biosynthesis; (R)-pantothenate biosynthesis; beta-alanine from L-aspartate: step 1/1.</text>
</comment>
<dbReference type="EMBL" id="DXAQ01000030">
    <property type="protein sequence ID" value="HIZ88690.1"/>
    <property type="molecule type" value="Genomic_DNA"/>
</dbReference>
<dbReference type="GO" id="GO:0005829">
    <property type="term" value="C:cytosol"/>
    <property type="evidence" value="ECO:0007669"/>
    <property type="project" value="TreeGrafter"/>
</dbReference>
<feature type="binding site" evidence="9 11">
    <location>
        <position position="58"/>
    </location>
    <ligand>
        <name>substrate</name>
    </ligand>
</feature>
<dbReference type="SUPFAM" id="SSF50692">
    <property type="entry name" value="ADC-like"/>
    <property type="match status" value="1"/>
</dbReference>
<dbReference type="PANTHER" id="PTHR21012:SF0">
    <property type="entry name" value="ASPARTATE 1-DECARBOXYLASE"/>
    <property type="match status" value="1"/>
</dbReference>
<dbReference type="GO" id="GO:0015940">
    <property type="term" value="P:pantothenate biosynthetic process"/>
    <property type="evidence" value="ECO:0007669"/>
    <property type="project" value="UniProtKB-UniRule"/>
</dbReference>
<comment type="subunit">
    <text evidence="9">Heterooctamer of four alpha and four beta subunits.</text>
</comment>
<reference evidence="14" key="1">
    <citation type="journal article" date="2021" name="PeerJ">
        <title>Extensive microbial diversity within the chicken gut microbiome revealed by metagenomics and culture.</title>
        <authorList>
            <person name="Gilroy R."/>
            <person name="Ravi A."/>
            <person name="Getino M."/>
            <person name="Pursley I."/>
            <person name="Horton D.L."/>
            <person name="Alikhan N.F."/>
            <person name="Baker D."/>
            <person name="Gharbi K."/>
            <person name="Hall N."/>
            <person name="Watson M."/>
            <person name="Adriaenssens E.M."/>
            <person name="Foster-Nyarko E."/>
            <person name="Jarju S."/>
            <person name="Secka A."/>
            <person name="Antonio M."/>
            <person name="Oren A."/>
            <person name="Chaudhuri R.R."/>
            <person name="La Ragione R."/>
            <person name="Hildebrand F."/>
            <person name="Pallen M.J."/>
        </authorList>
    </citation>
    <scope>NUCLEOTIDE SEQUENCE</scope>
    <source>
        <strain evidence="14">ChiW4-1371</strain>
    </source>
</reference>
<dbReference type="GO" id="GO:0004068">
    <property type="term" value="F:aspartate 1-decarboxylase activity"/>
    <property type="evidence" value="ECO:0007669"/>
    <property type="project" value="UniProtKB-UniRule"/>
</dbReference>
<dbReference type="Gene3D" id="2.40.40.20">
    <property type="match status" value="1"/>
</dbReference>
<evidence type="ECO:0000256" key="9">
    <source>
        <dbReference type="HAMAP-Rule" id="MF_00446"/>
    </source>
</evidence>
<dbReference type="HAMAP" id="MF_00446">
    <property type="entry name" value="PanD"/>
    <property type="match status" value="1"/>
</dbReference>
<evidence type="ECO:0000256" key="1">
    <source>
        <dbReference type="ARBA" id="ARBA00022490"/>
    </source>
</evidence>
<organism evidence="14 15">
    <name type="scientific">Candidatus Mucispirillum faecigallinarum</name>
    <dbReference type="NCBI Taxonomy" id="2838699"/>
    <lineage>
        <taxon>Bacteria</taxon>
        <taxon>Pseudomonadati</taxon>
        <taxon>Deferribacterota</taxon>
        <taxon>Deferribacteres</taxon>
        <taxon>Deferribacterales</taxon>
        <taxon>Mucispirillaceae</taxon>
        <taxon>Mucispirillum</taxon>
    </lineage>
</organism>
<evidence type="ECO:0000256" key="4">
    <source>
        <dbReference type="ARBA" id="ARBA00022813"/>
    </source>
</evidence>
<evidence type="ECO:0000256" key="2">
    <source>
        <dbReference type="ARBA" id="ARBA00022655"/>
    </source>
</evidence>
<comment type="cofactor">
    <cofactor evidence="9 10">
        <name>pyruvate</name>
        <dbReference type="ChEBI" id="CHEBI:15361"/>
    </cofactor>
    <text evidence="9 10">Binds 1 pyruvoyl group covalently per subunit.</text>
</comment>
<dbReference type="EC" id="4.1.1.11" evidence="9"/>
<dbReference type="PANTHER" id="PTHR21012">
    <property type="entry name" value="ASPARTATE 1-DECARBOXYLASE"/>
    <property type="match status" value="1"/>
</dbReference>
<feature type="modified residue" description="Pyruvic acid (Ser)" evidence="9 12">
    <location>
        <position position="26"/>
    </location>
</feature>
<evidence type="ECO:0000256" key="6">
    <source>
        <dbReference type="ARBA" id="ARBA00023239"/>
    </source>
</evidence>
<reference evidence="14" key="2">
    <citation type="submission" date="2021-04" db="EMBL/GenBank/DDBJ databases">
        <authorList>
            <person name="Gilroy R."/>
        </authorList>
    </citation>
    <scope>NUCLEOTIDE SEQUENCE</scope>
    <source>
        <strain evidence="14">ChiW4-1371</strain>
    </source>
</reference>
<comment type="similarity">
    <text evidence="9">Belongs to the PanD family.</text>
</comment>
<gene>
    <name evidence="9" type="primary">panD</name>
    <name evidence="14" type="ORF">H9804_02000</name>
</gene>
<evidence type="ECO:0000313" key="15">
    <source>
        <dbReference type="Proteomes" id="UP000824176"/>
    </source>
</evidence>
<dbReference type="InterPro" id="IPR009010">
    <property type="entry name" value="Asp_de-COase-like_dom_sf"/>
</dbReference>
<comment type="caution">
    <text evidence="14">The sequence shown here is derived from an EMBL/GenBank/DDBJ whole genome shotgun (WGS) entry which is preliminary data.</text>
</comment>
<dbReference type="Proteomes" id="UP000824176">
    <property type="component" value="Unassembled WGS sequence"/>
</dbReference>
<comment type="PTM">
    <text evidence="9 12">Is synthesized initially as an inactive proenzyme, which is activated by self-cleavage at a specific serine bond to produce a beta-subunit with a hydroxyl group at its C-terminus and an alpha-subunit with a pyruvoyl group at its N-terminus.</text>
</comment>
<comment type="catalytic activity">
    <reaction evidence="9">
        <text>L-aspartate + H(+) = beta-alanine + CO2</text>
        <dbReference type="Rhea" id="RHEA:19497"/>
        <dbReference type="ChEBI" id="CHEBI:15378"/>
        <dbReference type="ChEBI" id="CHEBI:16526"/>
        <dbReference type="ChEBI" id="CHEBI:29991"/>
        <dbReference type="ChEBI" id="CHEBI:57966"/>
        <dbReference type="EC" id="4.1.1.11"/>
    </reaction>
</comment>
<keyword evidence="4 9" id="KW-0068">Autocatalytic cleavage</keyword>
<feature type="active site" description="Schiff-base intermediate with substrate; via pyruvic acid" evidence="9 10">
    <location>
        <position position="26"/>
    </location>
</feature>
<name>A0A9D2GU06_9BACT</name>
<dbReference type="AlphaFoldDB" id="A0A9D2GU06"/>
<evidence type="ECO:0000256" key="5">
    <source>
        <dbReference type="ARBA" id="ARBA00023145"/>
    </source>
</evidence>
<dbReference type="InterPro" id="IPR003190">
    <property type="entry name" value="Asp_decarbox"/>
</dbReference>
<keyword evidence="8 9" id="KW-0670">Pyruvate</keyword>
<comment type="function">
    <text evidence="9">Catalyzes the pyruvoyl-dependent decarboxylation of aspartate to produce beta-alanine.</text>
</comment>
<evidence type="ECO:0000256" key="8">
    <source>
        <dbReference type="ARBA" id="ARBA00023317"/>
    </source>
</evidence>
<keyword evidence="5 9" id="KW-0865">Zymogen</keyword>
<comment type="subcellular location">
    <subcellularLocation>
        <location evidence="9">Cytoplasm</location>
    </subcellularLocation>
</comment>
<dbReference type="NCBIfam" id="TIGR00223">
    <property type="entry name" value="panD"/>
    <property type="match status" value="1"/>
</dbReference>
<keyword evidence="2 9" id="KW-0566">Pantothenate biosynthesis</keyword>
<evidence type="ECO:0000256" key="13">
    <source>
        <dbReference type="PIRSR" id="PIRSR006246-5"/>
    </source>
</evidence>
<keyword evidence="3 9" id="KW-0210">Decarboxylase</keyword>
<protein>
    <recommendedName>
        <fullName evidence="9">Aspartate 1-decarboxylase</fullName>
        <ecNumber evidence="9">4.1.1.11</ecNumber>
    </recommendedName>
    <alternativeName>
        <fullName evidence="9">Aspartate alpha-decarboxylase</fullName>
    </alternativeName>
    <component>
        <recommendedName>
            <fullName evidence="9">Aspartate 1-decarboxylase beta chain</fullName>
        </recommendedName>
    </component>
    <component>
        <recommendedName>
            <fullName evidence="9">Aspartate 1-decarboxylase alpha chain</fullName>
        </recommendedName>
    </component>
</protein>